<evidence type="ECO:0000313" key="3">
    <source>
        <dbReference type="Proteomes" id="UP000572635"/>
    </source>
</evidence>
<keyword evidence="1" id="KW-0732">Signal</keyword>
<proteinExistence type="predicted"/>
<feature type="signal peptide" evidence="1">
    <location>
        <begin position="1"/>
        <end position="25"/>
    </location>
</feature>
<dbReference type="RefSeq" id="WP_184388253.1">
    <property type="nucleotide sequence ID" value="NZ_BAAAJD010000023.1"/>
</dbReference>
<gene>
    <name evidence="2" type="ORF">HDA36_000486</name>
</gene>
<dbReference type="EMBL" id="JACHDB010000001">
    <property type="protein sequence ID" value="MBB5430402.1"/>
    <property type="molecule type" value="Genomic_DNA"/>
</dbReference>
<name>A0A7W8QH84_9ACTN</name>
<feature type="chain" id="PRO_5038961944" evidence="1">
    <location>
        <begin position="26"/>
        <end position="103"/>
    </location>
</feature>
<evidence type="ECO:0000313" key="2">
    <source>
        <dbReference type="EMBL" id="MBB5430402.1"/>
    </source>
</evidence>
<organism evidence="2 3">
    <name type="scientific">Nocardiopsis composta</name>
    <dbReference type="NCBI Taxonomy" id="157465"/>
    <lineage>
        <taxon>Bacteria</taxon>
        <taxon>Bacillati</taxon>
        <taxon>Actinomycetota</taxon>
        <taxon>Actinomycetes</taxon>
        <taxon>Streptosporangiales</taxon>
        <taxon>Nocardiopsidaceae</taxon>
        <taxon>Nocardiopsis</taxon>
    </lineage>
</organism>
<comment type="caution">
    <text evidence="2">The sequence shown here is derived from an EMBL/GenBank/DDBJ whole genome shotgun (WGS) entry which is preliminary data.</text>
</comment>
<sequence>MRIKKALGSLTVAVALTAGTFGAMGAAAPSAEAGLVCTASINGKTVTSVCKSFSGNSYKYVRAIASCRDGSKVYGPWVNGNTGRSKATCASGNAHAGDVQLRR</sequence>
<dbReference type="Proteomes" id="UP000572635">
    <property type="component" value="Unassembled WGS sequence"/>
</dbReference>
<dbReference type="AlphaFoldDB" id="A0A7W8QH84"/>
<keyword evidence="3" id="KW-1185">Reference proteome</keyword>
<reference evidence="2 3" key="1">
    <citation type="submission" date="2020-08" db="EMBL/GenBank/DDBJ databases">
        <title>Sequencing the genomes of 1000 actinobacteria strains.</title>
        <authorList>
            <person name="Klenk H.-P."/>
        </authorList>
    </citation>
    <scope>NUCLEOTIDE SEQUENCE [LARGE SCALE GENOMIC DNA]</scope>
    <source>
        <strain evidence="2 3">DSM 44551</strain>
    </source>
</reference>
<evidence type="ECO:0000256" key="1">
    <source>
        <dbReference type="SAM" id="SignalP"/>
    </source>
</evidence>
<accession>A0A7W8QH84</accession>
<protein>
    <submittedName>
        <fullName evidence="2">Uncharacterized protein</fullName>
    </submittedName>
</protein>